<sequence length="454" mass="54184">MKNRSMTGSVKYKGRLTDSYERRMKYFKNDWTCFFDIKKLSQRILNSNDEYIFNFVSNFCLISEFLICLLILTFGKYTEIDWSTYIQQVKIYQSGEYNYTKISGDTGPCVYPAGFLRIFSLLSSLTKDGVNIYRGQQIFAVLYLLLIFFVHKVFKATRSLPPIALIIMAFTSYRIHSIFILRLFNDGIGTIFIYIFIYLLLNESYILSLLSFSMALSIKMNALLYLPVLGLILMDKFYFIPALKYLFIIPGIILLLSYQFILSYPYDYFRQAFDFSRIFLYKWTVNWKFLNEVYFLNKTFHKSLLFFHIIVLIIFIWKFCLKEQFNFKKKVFYIIERITRTRAFGFISKNFNTNDDIVFGLLFSNFIGISFARSLHYQFYVWYYHSIPYLIFSGMKNENGEKSIFSLLFVFRCLIILLIEVCWCIFPATFWSSLLLQFCHLSIYGIVIYDRYFC</sequence>
<proteinExistence type="predicted"/>
<dbReference type="STRING" id="6248.A0A0K0ELV3"/>
<dbReference type="PANTHER" id="PTHR12646:SF0">
    <property type="entry name" value="DOL-P-MAN:MAN(5)GLCNAC(2)-PP-DOL ALPHA-1,3-MANNOSYLTRANSFERASE"/>
    <property type="match status" value="1"/>
</dbReference>
<evidence type="ECO:0000256" key="9">
    <source>
        <dbReference type="ARBA" id="ARBA00023136"/>
    </source>
</evidence>
<comment type="catalytic activity">
    <reaction evidence="10">
        <text>an alpha-D-Man-(1-&gt;2)-alpha-D-Man-(1-&gt;2)-alpha-D-Man-(1-&gt;3)-[alpha-D-Man-(1-&gt;6)]-beta-D-Man-(1-&gt;4)-beta-D-GlcNAc-(1-&gt;4)-alpha-D-GlcNAc-diphospho-di-trans,poly-cis-dolichol + a di-trans,poly-cis-dolichyl beta-D-mannosyl phosphate = an alpha-D-Man-(1-&gt;2)-alpha-D-Man-(1-&gt;2)-alpha-D-Man-(1-&gt;3)-[alpha-D-Man-(1-&gt;3)-alpha-D-Man-(1-&gt;6)]-beta-D-Man-(1-&gt;4)-beta-D-GlcNAc-(1-&gt;4)-alpha-D-GlcNAc-diphospho-di-trans,poly-cis-dolichol + a di-trans,poly-cis-dolichyl phosphate + H(+)</text>
        <dbReference type="Rhea" id="RHEA:29527"/>
        <dbReference type="Rhea" id="RHEA-COMP:19498"/>
        <dbReference type="Rhea" id="RHEA-COMP:19501"/>
        <dbReference type="Rhea" id="RHEA-COMP:19516"/>
        <dbReference type="Rhea" id="RHEA-COMP:19517"/>
        <dbReference type="ChEBI" id="CHEBI:15378"/>
        <dbReference type="ChEBI" id="CHEBI:57683"/>
        <dbReference type="ChEBI" id="CHEBI:58211"/>
        <dbReference type="ChEBI" id="CHEBI:132515"/>
        <dbReference type="ChEBI" id="CHEBI:132516"/>
        <dbReference type="EC" id="2.4.1.258"/>
    </reaction>
    <physiologicalReaction direction="left-to-right" evidence="10">
        <dbReference type="Rhea" id="RHEA:29528"/>
    </physiologicalReaction>
</comment>
<feature type="transmembrane region" description="Helical" evidence="11">
    <location>
        <begin position="132"/>
        <end position="151"/>
    </location>
</feature>
<reference evidence="13" key="1">
    <citation type="submission" date="2015-08" db="UniProtKB">
        <authorList>
            <consortium name="WormBaseParasite"/>
        </authorList>
    </citation>
    <scope>IDENTIFICATION</scope>
</reference>
<keyword evidence="7" id="KW-0256">Endoplasmic reticulum</keyword>
<feature type="transmembrane region" description="Helical" evidence="11">
    <location>
        <begin position="51"/>
        <end position="74"/>
    </location>
</feature>
<dbReference type="GO" id="GO:0052925">
    <property type="term" value="F:dol-P-Man:Man(5)GlcNAc(2)-PP-Dol alpha-1,3-mannosyltransferase activity"/>
    <property type="evidence" value="ECO:0007669"/>
    <property type="project" value="UniProtKB-EC"/>
</dbReference>
<keyword evidence="12" id="KW-1185">Reference proteome</keyword>
<comment type="subcellular location">
    <subcellularLocation>
        <location evidence="1">Endoplasmic reticulum membrane</location>
        <topology evidence="1">Multi-pass membrane protein</topology>
    </subcellularLocation>
</comment>
<feature type="transmembrane region" description="Helical" evidence="11">
    <location>
        <begin position="434"/>
        <end position="453"/>
    </location>
</feature>
<dbReference type="InterPro" id="IPR007873">
    <property type="entry name" value="Glycosyltransferase_ALG3"/>
</dbReference>
<dbReference type="EC" id="2.4.1.258" evidence="3"/>
<evidence type="ECO:0000256" key="5">
    <source>
        <dbReference type="ARBA" id="ARBA00022679"/>
    </source>
</evidence>
<evidence type="ECO:0000256" key="2">
    <source>
        <dbReference type="ARBA" id="ARBA00004922"/>
    </source>
</evidence>
<keyword evidence="5" id="KW-0808">Transferase</keyword>
<keyword evidence="8 11" id="KW-1133">Transmembrane helix</keyword>
<protein>
    <recommendedName>
        <fullName evidence="3">dolichyl-P-Man:Man5GlcNAc2-PP-dolichol alpha-1,3-mannosyltransferase</fullName>
        <ecNumber evidence="3">2.4.1.258</ecNumber>
    </recommendedName>
</protein>
<evidence type="ECO:0000256" key="8">
    <source>
        <dbReference type="ARBA" id="ARBA00022989"/>
    </source>
</evidence>
<organism evidence="13">
    <name type="scientific">Strongyloides stercoralis</name>
    <name type="common">Threadworm</name>
    <dbReference type="NCBI Taxonomy" id="6248"/>
    <lineage>
        <taxon>Eukaryota</taxon>
        <taxon>Metazoa</taxon>
        <taxon>Ecdysozoa</taxon>
        <taxon>Nematoda</taxon>
        <taxon>Chromadorea</taxon>
        <taxon>Rhabditida</taxon>
        <taxon>Tylenchina</taxon>
        <taxon>Panagrolaimomorpha</taxon>
        <taxon>Strongyloidoidea</taxon>
        <taxon>Strongyloididae</taxon>
        <taxon>Strongyloides</taxon>
    </lineage>
</organism>
<evidence type="ECO:0000256" key="7">
    <source>
        <dbReference type="ARBA" id="ARBA00022824"/>
    </source>
</evidence>
<dbReference type="PANTHER" id="PTHR12646">
    <property type="entry name" value="NOT56 - RELATED"/>
    <property type="match status" value="1"/>
</dbReference>
<dbReference type="Pfam" id="PF05208">
    <property type="entry name" value="ALG3"/>
    <property type="match status" value="1"/>
</dbReference>
<evidence type="ECO:0000313" key="13">
    <source>
        <dbReference type="WBParaSite" id="SSTP_0001044100.1"/>
    </source>
</evidence>
<feature type="transmembrane region" description="Helical" evidence="11">
    <location>
        <begin position="245"/>
        <end position="266"/>
    </location>
</feature>
<evidence type="ECO:0000256" key="6">
    <source>
        <dbReference type="ARBA" id="ARBA00022692"/>
    </source>
</evidence>
<accession>A0A0K0ELV3</accession>
<evidence type="ECO:0000313" key="12">
    <source>
        <dbReference type="Proteomes" id="UP000035681"/>
    </source>
</evidence>
<name>A0A0K0ELV3_STRER</name>
<evidence type="ECO:0000256" key="11">
    <source>
        <dbReference type="SAM" id="Phobius"/>
    </source>
</evidence>
<comment type="pathway">
    <text evidence="2">Protein modification; protein glycosylation.</text>
</comment>
<dbReference type="AlphaFoldDB" id="A0A0K0ELV3"/>
<feature type="transmembrane region" description="Helical" evidence="11">
    <location>
        <begin position="404"/>
        <end position="428"/>
    </location>
</feature>
<feature type="transmembrane region" description="Helical" evidence="11">
    <location>
        <begin position="303"/>
        <end position="321"/>
    </location>
</feature>
<dbReference type="GO" id="GO:0005789">
    <property type="term" value="C:endoplasmic reticulum membrane"/>
    <property type="evidence" value="ECO:0007669"/>
    <property type="project" value="UniProtKB-SubCell"/>
</dbReference>
<keyword evidence="9 11" id="KW-0472">Membrane</keyword>
<keyword evidence="4" id="KW-0328">Glycosyltransferase</keyword>
<dbReference type="WBParaSite" id="TCONS_00000003.p1">
    <property type="protein sequence ID" value="TCONS_00000003.p1"/>
    <property type="gene ID" value="XLOC_000003"/>
</dbReference>
<evidence type="ECO:0000256" key="3">
    <source>
        <dbReference type="ARBA" id="ARBA00011964"/>
    </source>
</evidence>
<evidence type="ECO:0000256" key="10">
    <source>
        <dbReference type="ARBA" id="ARBA00049506"/>
    </source>
</evidence>
<evidence type="ECO:0000256" key="1">
    <source>
        <dbReference type="ARBA" id="ARBA00004477"/>
    </source>
</evidence>
<evidence type="ECO:0000256" key="4">
    <source>
        <dbReference type="ARBA" id="ARBA00022676"/>
    </source>
</evidence>
<dbReference type="Proteomes" id="UP000035681">
    <property type="component" value="Unplaced"/>
</dbReference>
<dbReference type="WBParaSite" id="SSTP_0001044100.1">
    <property type="protein sequence ID" value="SSTP_0001044100.1"/>
    <property type="gene ID" value="SSTP_0001044100"/>
</dbReference>
<keyword evidence="6 11" id="KW-0812">Transmembrane</keyword>